<accession>A0A4W3GJ31</accession>
<dbReference type="Proteomes" id="UP000314986">
    <property type="component" value="Unassembled WGS sequence"/>
</dbReference>
<dbReference type="PROSITE" id="PS00375">
    <property type="entry name" value="UDPGT"/>
    <property type="match status" value="1"/>
</dbReference>
<sequence length="550" mass="62074">METPGGREMGMDGGRWRRRRSLMVLAVALGSLGPLLPLAEASNILVVPVDGSHWINMKVLMEALRARGHQLTVLRSSTSWYIKEKSDMYHSFTVHSDSKLGVMENHEVISRFVVRNLEIRKHGRTPLSFLRLTQAITDMVADTHSHVQAFISNIFEDLELLRRLEKAGFDLLLTDPLLPTGLMLAHRLKLPMVYNVRWFTVGDGHYFIAPSPISYVPLVSTSLTDRMSYRQRLRNAIQYFTGILLAQHMVHPSYDQLCHKYLGPGVDLTSLVHSADLWLMRVDFVFEFPRPSMPNMVYVGGFQCRPAKPLPRDLEDFVAGSGPHGVVFMSLGTLVTDLPEHLLLNIASAFARLPQRVVWRFPGQLPGEVGNNTLVTPWVPQNDLLGHPKTVAFVSHGGTNGLYEAIYHGVPVLGIPLIFDQFDNLVRLEARGAARVVDVTHLETPTFLEALSDVLQNSSYRENMRHLSELHRDQPETPLDRAMFWIEFVLRHKGAPHLRSASLDLPWAVYHSLDILATFFLTACLLLLLTALALRLLVRSCCRARKEKAE</sequence>
<dbReference type="Pfam" id="PF00201">
    <property type="entry name" value="UDPGT"/>
    <property type="match status" value="1"/>
</dbReference>
<evidence type="ECO:0000256" key="2">
    <source>
        <dbReference type="ARBA" id="ARBA00022676"/>
    </source>
</evidence>
<keyword evidence="2 4" id="KW-0328">Glycosyltransferase</keyword>
<dbReference type="InterPro" id="IPR035595">
    <property type="entry name" value="UDP_glycos_trans_CS"/>
</dbReference>
<dbReference type="OMA" id="GVMLAHH"/>
<dbReference type="Ensembl" id="ENSCMIT00000003211.1">
    <property type="protein sequence ID" value="ENSCMIP00000003097.1"/>
    <property type="gene ID" value="ENSCMIG00000001837.1"/>
</dbReference>
<dbReference type="InParanoid" id="A0A4W3GJ31"/>
<dbReference type="FunFam" id="3.40.50.2000:FF:000021">
    <property type="entry name" value="UDP-glucuronosyltransferase"/>
    <property type="match status" value="1"/>
</dbReference>
<keyword evidence="5" id="KW-0812">Transmembrane</keyword>
<reference evidence="7" key="3">
    <citation type="journal article" date="2014" name="Nature">
        <title>Elephant shark genome provides unique insights into gnathostome evolution.</title>
        <authorList>
            <consortium name="International Elephant Shark Genome Sequencing Consortium"/>
            <person name="Venkatesh B."/>
            <person name="Lee A.P."/>
            <person name="Ravi V."/>
            <person name="Maurya A.K."/>
            <person name="Lian M.M."/>
            <person name="Swann J.B."/>
            <person name="Ohta Y."/>
            <person name="Flajnik M.F."/>
            <person name="Sutoh Y."/>
            <person name="Kasahara M."/>
            <person name="Hoon S."/>
            <person name="Gangu V."/>
            <person name="Roy S.W."/>
            <person name="Irimia M."/>
            <person name="Korzh V."/>
            <person name="Kondrychyn I."/>
            <person name="Lim Z.W."/>
            <person name="Tay B.H."/>
            <person name="Tohari S."/>
            <person name="Kong K.W."/>
            <person name="Ho S."/>
            <person name="Lorente-Galdos B."/>
            <person name="Quilez J."/>
            <person name="Marques-Bonet T."/>
            <person name="Raney B.J."/>
            <person name="Ingham P.W."/>
            <person name="Tay A."/>
            <person name="Hillier L.W."/>
            <person name="Minx P."/>
            <person name="Boehm T."/>
            <person name="Wilson R.K."/>
            <person name="Brenner S."/>
            <person name="Warren W.C."/>
        </authorList>
    </citation>
    <scope>NUCLEOTIDE SEQUENCE [LARGE SCALE GENOMIC DNA]</scope>
</reference>
<keyword evidence="3 4" id="KW-0808">Transferase</keyword>
<evidence type="ECO:0000256" key="4">
    <source>
        <dbReference type="RuleBase" id="RU003718"/>
    </source>
</evidence>
<dbReference type="GO" id="GO:0008194">
    <property type="term" value="F:UDP-glycosyltransferase activity"/>
    <property type="evidence" value="ECO:0007669"/>
    <property type="project" value="InterPro"/>
</dbReference>
<evidence type="ECO:0000313" key="7">
    <source>
        <dbReference type="Proteomes" id="UP000314986"/>
    </source>
</evidence>
<name>A0A4W3GJ31_CALMI</name>
<dbReference type="Gene3D" id="3.40.50.2000">
    <property type="entry name" value="Glycogen Phosphorylase B"/>
    <property type="match status" value="2"/>
</dbReference>
<reference evidence="6" key="4">
    <citation type="submission" date="2025-08" db="UniProtKB">
        <authorList>
            <consortium name="Ensembl"/>
        </authorList>
    </citation>
    <scope>IDENTIFICATION</scope>
</reference>
<evidence type="ECO:0000256" key="5">
    <source>
        <dbReference type="SAM" id="Phobius"/>
    </source>
</evidence>
<organism evidence="6 7">
    <name type="scientific">Callorhinchus milii</name>
    <name type="common">Ghost shark</name>
    <dbReference type="NCBI Taxonomy" id="7868"/>
    <lineage>
        <taxon>Eukaryota</taxon>
        <taxon>Metazoa</taxon>
        <taxon>Chordata</taxon>
        <taxon>Craniata</taxon>
        <taxon>Vertebrata</taxon>
        <taxon>Chondrichthyes</taxon>
        <taxon>Holocephali</taxon>
        <taxon>Chimaeriformes</taxon>
        <taxon>Callorhinchidae</taxon>
        <taxon>Callorhinchus</taxon>
    </lineage>
</organism>
<dbReference type="InterPro" id="IPR050271">
    <property type="entry name" value="UDP-glycosyltransferase"/>
</dbReference>
<keyword evidence="5" id="KW-0472">Membrane</keyword>
<evidence type="ECO:0000313" key="6">
    <source>
        <dbReference type="Ensembl" id="ENSCMIP00000003097.1"/>
    </source>
</evidence>
<dbReference type="AlphaFoldDB" id="A0A4W3GJ31"/>
<keyword evidence="5" id="KW-1133">Transmembrane helix</keyword>
<reference evidence="6" key="5">
    <citation type="submission" date="2025-09" db="UniProtKB">
        <authorList>
            <consortium name="Ensembl"/>
        </authorList>
    </citation>
    <scope>IDENTIFICATION</scope>
</reference>
<keyword evidence="7" id="KW-1185">Reference proteome</keyword>
<dbReference type="PANTHER" id="PTHR48043">
    <property type="entry name" value="EG:EG0003.4 PROTEIN-RELATED"/>
    <property type="match status" value="1"/>
</dbReference>
<comment type="similarity">
    <text evidence="1 4">Belongs to the UDP-glycosyltransferase family.</text>
</comment>
<feature type="transmembrane region" description="Helical" evidence="5">
    <location>
        <begin position="515"/>
        <end position="538"/>
    </location>
</feature>
<evidence type="ECO:0000256" key="1">
    <source>
        <dbReference type="ARBA" id="ARBA00009995"/>
    </source>
</evidence>
<dbReference type="CDD" id="cd03784">
    <property type="entry name" value="GT1_Gtf-like"/>
    <property type="match status" value="1"/>
</dbReference>
<dbReference type="GeneTree" id="ENSGT00940000165787"/>
<dbReference type="PANTHER" id="PTHR48043:SF32">
    <property type="entry name" value="UDP-GLUCURONOSYLTRANSFERASE"/>
    <property type="match status" value="1"/>
</dbReference>
<reference evidence="7" key="1">
    <citation type="journal article" date="2006" name="Science">
        <title>Ancient noncoding elements conserved in the human genome.</title>
        <authorList>
            <person name="Venkatesh B."/>
            <person name="Kirkness E.F."/>
            <person name="Loh Y.H."/>
            <person name="Halpern A.L."/>
            <person name="Lee A.P."/>
            <person name="Johnson J."/>
            <person name="Dandona N."/>
            <person name="Viswanathan L.D."/>
            <person name="Tay A."/>
            <person name="Venter J.C."/>
            <person name="Strausberg R.L."/>
            <person name="Brenner S."/>
        </authorList>
    </citation>
    <scope>NUCLEOTIDE SEQUENCE [LARGE SCALE GENOMIC DNA]</scope>
</reference>
<proteinExistence type="inferred from homology"/>
<reference evidence="7" key="2">
    <citation type="journal article" date="2007" name="PLoS Biol.">
        <title>Survey sequencing and comparative analysis of the elephant shark (Callorhinchus milii) genome.</title>
        <authorList>
            <person name="Venkatesh B."/>
            <person name="Kirkness E.F."/>
            <person name="Loh Y.H."/>
            <person name="Halpern A.L."/>
            <person name="Lee A.P."/>
            <person name="Johnson J."/>
            <person name="Dandona N."/>
            <person name="Viswanathan L.D."/>
            <person name="Tay A."/>
            <person name="Venter J.C."/>
            <person name="Strausberg R.L."/>
            <person name="Brenner S."/>
        </authorList>
    </citation>
    <scope>NUCLEOTIDE SEQUENCE [LARGE SCALE GENOMIC DNA]</scope>
</reference>
<evidence type="ECO:0000256" key="3">
    <source>
        <dbReference type="ARBA" id="ARBA00022679"/>
    </source>
</evidence>
<protein>
    <submittedName>
        <fullName evidence="6">Uncharacterized protein</fullName>
    </submittedName>
</protein>
<dbReference type="InterPro" id="IPR002213">
    <property type="entry name" value="UDP_glucos_trans"/>
</dbReference>
<dbReference type="SUPFAM" id="SSF53756">
    <property type="entry name" value="UDP-Glycosyltransferase/glycogen phosphorylase"/>
    <property type="match status" value="1"/>
</dbReference>